<gene>
    <name evidence="2" type="ORF">FE257_000046</name>
</gene>
<dbReference type="SMART" id="SM00612">
    <property type="entry name" value="Kelch"/>
    <property type="match status" value="5"/>
</dbReference>
<dbReference type="EMBL" id="VCAU01000001">
    <property type="protein sequence ID" value="KAF9895144.1"/>
    <property type="molecule type" value="Genomic_DNA"/>
</dbReference>
<accession>A0AAD4CYN9</accession>
<dbReference type="InterPro" id="IPR015915">
    <property type="entry name" value="Kelch-typ_b-propeller"/>
</dbReference>
<comment type="caution">
    <text evidence="2">The sequence shown here is derived from an EMBL/GenBank/DDBJ whole genome shotgun (WGS) entry which is preliminary data.</text>
</comment>
<evidence type="ECO:0000313" key="3">
    <source>
        <dbReference type="Proteomes" id="UP001194746"/>
    </source>
</evidence>
<dbReference type="Gene3D" id="2.120.10.80">
    <property type="entry name" value="Kelch-type beta propeller"/>
    <property type="match status" value="2"/>
</dbReference>
<dbReference type="InterPro" id="IPR006652">
    <property type="entry name" value="Kelch_1"/>
</dbReference>
<evidence type="ECO:0000313" key="2">
    <source>
        <dbReference type="EMBL" id="KAF9895144.1"/>
    </source>
</evidence>
<reference evidence="2" key="2">
    <citation type="submission" date="2020-02" db="EMBL/GenBank/DDBJ databases">
        <authorList>
            <person name="Gilchrist C.L.M."/>
            <person name="Chooi Y.-H."/>
        </authorList>
    </citation>
    <scope>NUCLEOTIDE SEQUENCE</scope>
    <source>
        <strain evidence="2">MST-FP2251</strain>
    </source>
</reference>
<feature type="signal peptide" evidence="1">
    <location>
        <begin position="1"/>
        <end position="22"/>
    </location>
</feature>
<dbReference type="PANTHER" id="PTHR45632">
    <property type="entry name" value="LD33804P"/>
    <property type="match status" value="1"/>
</dbReference>
<sequence length="358" mass="38069">MRTFPHFIELAVTLSLLGVAFAAPNCTPGEWIDLASIPTPRQEHGTAAIDNTTIAVLGGILNDGDASFSTDLLQLYDIATDTWSAGAPAPYKVNHPNVAAVNDKLYLVGGLTEGPVTPGLSMNWVASKLCYVYDLATDTWSDLAPMPNGTERGSAIVGVRGEMIYVAGGMTVLQPEYQDAVDSVISFNTTSGAWQRLVSAAAEIPESRQHATGSVIGQSFYVVGGRRYGKTNTFDTVFELDLDDQEAGWKVSSGHMPTRRGGIAGGAVGSDFYVFGGEGNPDTSTGIFNQSEVFDTRSQTWLELKPMPVPRHGTQAAVLGDRVYIPGGGLQQDGKKVIGPDGAVTYHNPTTHFDAYCA</sequence>
<name>A0AAD4CYN9_ASPNN</name>
<dbReference type="PANTHER" id="PTHR45632:SF24">
    <property type="entry name" value="GALACTOSE OXIDASE"/>
    <property type="match status" value="1"/>
</dbReference>
<proteinExistence type="predicted"/>
<feature type="chain" id="PRO_5041965387" description="Galactose oxidase" evidence="1">
    <location>
        <begin position="23"/>
        <end position="358"/>
    </location>
</feature>
<protein>
    <recommendedName>
        <fullName evidence="4">Galactose oxidase</fullName>
    </recommendedName>
</protein>
<evidence type="ECO:0008006" key="4">
    <source>
        <dbReference type="Google" id="ProtNLM"/>
    </source>
</evidence>
<evidence type="ECO:0000256" key="1">
    <source>
        <dbReference type="SAM" id="SignalP"/>
    </source>
</evidence>
<keyword evidence="1" id="KW-0732">Signal</keyword>
<organism evidence="2 3">
    <name type="scientific">Aspergillus nanangensis</name>
    <dbReference type="NCBI Taxonomy" id="2582783"/>
    <lineage>
        <taxon>Eukaryota</taxon>
        <taxon>Fungi</taxon>
        <taxon>Dikarya</taxon>
        <taxon>Ascomycota</taxon>
        <taxon>Pezizomycotina</taxon>
        <taxon>Eurotiomycetes</taxon>
        <taxon>Eurotiomycetidae</taxon>
        <taxon>Eurotiales</taxon>
        <taxon>Aspergillaceae</taxon>
        <taxon>Aspergillus</taxon>
        <taxon>Aspergillus subgen. Circumdati</taxon>
    </lineage>
</organism>
<dbReference type="Proteomes" id="UP001194746">
    <property type="component" value="Unassembled WGS sequence"/>
</dbReference>
<dbReference type="SUPFAM" id="SSF117281">
    <property type="entry name" value="Kelch motif"/>
    <property type="match status" value="1"/>
</dbReference>
<reference evidence="2" key="1">
    <citation type="journal article" date="2019" name="Beilstein J. Org. Chem.">
        <title>Nanangenines: drimane sesquiterpenoids as the dominant metabolite cohort of a novel Australian fungus, Aspergillus nanangensis.</title>
        <authorList>
            <person name="Lacey H.J."/>
            <person name="Gilchrist C.L.M."/>
            <person name="Crombie A."/>
            <person name="Kalaitzis J.A."/>
            <person name="Vuong D."/>
            <person name="Rutledge P.J."/>
            <person name="Turner P."/>
            <person name="Pitt J.I."/>
            <person name="Lacey E."/>
            <person name="Chooi Y.H."/>
            <person name="Piggott A.M."/>
        </authorList>
    </citation>
    <scope>NUCLEOTIDE SEQUENCE</scope>
    <source>
        <strain evidence="2">MST-FP2251</strain>
    </source>
</reference>
<dbReference type="SUPFAM" id="SSF50965">
    <property type="entry name" value="Galactose oxidase, central domain"/>
    <property type="match status" value="1"/>
</dbReference>
<dbReference type="Pfam" id="PF24681">
    <property type="entry name" value="Kelch_KLHDC2_KLHL20_DRC7"/>
    <property type="match status" value="1"/>
</dbReference>
<dbReference type="AlphaFoldDB" id="A0AAD4CYN9"/>
<dbReference type="InterPro" id="IPR011043">
    <property type="entry name" value="Gal_Oxase/kelch_b-propeller"/>
</dbReference>
<keyword evidence="3" id="KW-1185">Reference proteome</keyword>